<dbReference type="eggNOG" id="COG2967">
    <property type="taxonomic scope" value="Bacteria"/>
</dbReference>
<proteinExistence type="inferred from homology"/>
<evidence type="ECO:0000313" key="5">
    <source>
        <dbReference type="Proteomes" id="UP000033220"/>
    </source>
</evidence>
<accession>H6SSA1</accession>
<reference evidence="4 5" key="1">
    <citation type="submission" date="2012-02" db="EMBL/GenBank/DDBJ databases">
        <title>Shotgun genome sequence of Phaeospirillum photometricum DSM 122.</title>
        <authorList>
            <person name="Duquesne K."/>
            <person name="Sturgis J."/>
        </authorList>
    </citation>
    <scope>NUCLEOTIDE SEQUENCE [LARGE SCALE GENOMIC DNA]</scope>
    <source>
        <strain evidence="5">DSM122</strain>
    </source>
</reference>
<dbReference type="HAMAP" id="MF_00791">
    <property type="entry name" value="ApaG"/>
    <property type="match status" value="1"/>
</dbReference>
<dbReference type="PANTHER" id="PTHR14289">
    <property type="entry name" value="F-BOX ONLY PROTEIN 3"/>
    <property type="match status" value="1"/>
</dbReference>
<dbReference type="STRING" id="1150469.RSPPHO_01154"/>
<evidence type="ECO:0000259" key="3">
    <source>
        <dbReference type="PROSITE" id="PS51087"/>
    </source>
</evidence>
<keyword evidence="5" id="KW-1185">Reference proteome</keyword>
<dbReference type="Gene3D" id="2.60.40.1470">
    <property type="entry name" value="ApaG domain"/>
    <property type="match status" value="1"/>
</dbReference>
<protein>
    <recommendedName>
        <fullName evidence="1 2">Protein ApaG</fullName>
    </recommendedName>
</protein>
<sequence>MQGGWGSPHVSRWTRLTVARAAMYEQTTEGILVRVQPVFVPAQSEPDAGRFVWAYHVTIVNKGAETVRLIRRHWRIIDALGRIQEIDGDGVVGEQPVLEPGSLFGYTSGAPLPTPSGVMSGSYLMTTEEGRAFHVAIPPFSLDSPHQEKNLN</sequence>
<evidence type="ECO:0000313" key="4">
    <source>
        <dbReference type="EMBL" id="CCG07780.1"/>
    </source>
</evidence>
<evidence type="ECO:0000256" key="2">
    <source>
        <dbReference type="HAMAP-Rule" id="MF_00791"/>
    </source>
</evidence>
<organism evidence="4 5">
    <name type="scientific">Pararhodospirillum photometricum DSM 122</name>
    <dbReference type="NCBI Taxonomy" id="1150469"/>
    <lineage>
        <taxon>Bacteria</taxon>
        <taxon>Pseudomonadati</taxon>
        <taxon>Pseudomonadota</taxon>
        <taxon>Alphaproteobacteria</taxon>
        <taxon>Rhodospirillales</taxon>
        <taxon>Rhodospirillaceae</taxon>
        <taxon>Pararhodospirillum</taxon>
    </lineage>
</organism>
<dbReference type="PATRIC" id="fig|1150469.3.peg.1309"/>
<dbReference type="EMBL" id="HE663493">
    <property type="protein sequence ID" value="CCG07780.1"/>
    <property type="molecule type" value="Genomic_DNA"/>
</dbReference>
<dbReference type="Pfam" id="PF04379">
    <property type="entry name" value="DUF525"/>
    <property type="match status" value="1"/>
</dbReference>
<dbReference type="SUPFAM" id="SSF110069">
    <property type="entry name" value="ApaG-like"/>
    <property type="match status" value="1"/>
</dbReference>
<dbReference type="InterPro" id="IPR036767">
    <property type="entry name" value="ApaG_sf"/>
</dbReference>
<dbReference type="GO" id="GO:0070987">
    <property type="term" value="P:error-free translesion synthesis"/>
    <property type="evidence" value="ECO:0007669"/>
    <property type="project" value="TreeGrafter"/>
</dbReference>
<dbReference type="InterPro" id="IPR023065">
    <property type="entry name" value="Uncharacterised_ApaG"/>
</dbReference>
<dbReference type="AlphaFoldDB" id="H6SSA1"/>
<dbReference type="PROSITE" id="PS51087">
    <property type="entry name" value="APAG"/>
    <property type="match status" value="1"/>
</dbReference>
<dbReference type="PANTHER" id="PTHR14289:SF16">
    <property type="entry name" value="POLYMERASE DELTA-INTERACTING PROTEIN 2"/>
    <property type="match status" value="1"/>
</dbReference>
<gene>
    <name evidence="2 4" type="primary">apaG</name>
    <name evidence="4" type="ORF">RSPPHO_01154</name>
</gene>
<dbReference type="KEGG" id="rpm:RSPPHO_01154"/>
<dbReference type="Proteomes" id="UP000033220">
    <property type="component" value="Chromosome DSM 122"/>
</dbReference>
<evidence type="ECO:0000256" key="1">
    <source>
        <dbReference type="ARBA" id="ARBA00017693"/>
    </source>
</evidence>
<feature type="domain" description="ApaG" evidence="3">
    <location>
        <begin position="25"/>
        <end position="149"/>
    </location>
</feature>
<dbReference type="InterPro" id="IPR007474">
    <property type="entry name" value="ApaG_domain"/>
</dbReference>
<name>H6SSA1_PARPM</name>
<dbReference type="HOGENOM" id="CLU_128074_1_0_5"/>
<dbReference type="NCBIfam" id="NF003967">
    <property type="entry name" value="PRK05461.1"/>
    <property type="match status" value="1"/>
</dbReference>